<accession>A0A834R8Z1</accession>
<name>A0A834R8Z1_SARSC</name>
<evidence type="ECO:0000313" key="3">
    <source>
        <dbReference type="EnsemblMetazoa" id="KAF7492266.1"/>
    </source>
</evidence>
<keyword evidence="1" id="KW-0472">Membrane</keyword>
<reference evidence="3" key="3">
    <citation type="submission" date="2022-06" db="UniProtKB">
        <authorList>
            <consortium name="EnsemblMetazoa"/>
        </authorList>
    </citation>
    <scope>IDENTIFICATION</scope>
</reference>
<proteinExistence type="predicted"/>
<dbReference type="Proteomes" id="UP000070412">
    <property type="component" value="Unassembled WGS sequence"/>
</dbReference>
<organism evidence="2">
    <name type="scientific">Sarcoptes scabiei</name>
    <name type="common">Itch mite</name>
    <name type="synonym">Acarus scabiei</name>
    <dbReference type="NCBI Taxonomy" id="52283"/>
    <lineage>
        <taxon>Eukaryota</taxon>
        <taxon>Metazoa</taxon>
        <taxon>Ecdysozoa</taxon>
        <taxon>Arthropoda</taxon>
        <taxon>Chelicerata</taxon>
        <taxon>Arachnida</taxon>
        <taxon>Acari</taxon>
        <taxon>Acariformes</taxon>
        <taxon>Sarcoptiformes</taxon>
        <taxon>Astigmata</taxon>
        <taxon>Psoroptidia</taxon>
        <taxon>Sarcoptoidea</taxon>
        <taxon>Sarcoptidae</taxon>
        <taxon>Sarcoptinae</taxon>
        <taxon>Sarcoptes</taxon>
    </lineage>
</organism>
<feature type="transmembrane region" description="Helical" evidence="1">
    <location>
        <begin position="122"/>
        <end position="145"/>
    </location>
</feature>
<protein>
    <submittedName>
        <fullName evidence="2 3">Uncharacterized protein</fullName>
    </submittedName>
</protein>
<reference evidence="2" key="2">
    <citation type="submission" date="2020-01" db="EMBL/GenBank/DDBJ databases">
        <authorList>
            <person name="Korhonen P.K.K."/>
            <person name="Guangxu M.G."/>
            <person name="Wang T.W."/>
            <person name="Stroehlein A.J.S."/>
            <person name="Young N.D."/>
            <person name="Ang C.-S.A."/>
            <person name="Fernando D.W.F."/>
            <person name="Lu H.L."/>
            <person name="Taylor S.T."/>
            <person name="Ehtesham M.E.M."/>
            <person name="Najaraj S.H.N."/>
            <person name="Harsha G.H.G."/>
            <person name="Madugundu A.M."/>
            <person name="Renuse S.R."/>
            <person name="Holt D.H."/>
            <person name="Pandey A.P."/>
            <person name="Papenfuss A.P."/>
            <person name="Gasser R.B.G."/>
            <person name="Fischer K.F."/>
        </authorList>
    </citation>
    <scope>NUCLEOTIDE SEQUENCE</scope>
    <source>
        <strain evidence="2">SSS_KF_BRIS2020</strain>
    </source>
</reference>
<evidence type="ECO:0000313" key="2">
    <source>
        <dbReference type="EMBL" id="KAF7492266.1"/>
    </source>
</evidence>
<keyword evidence="1" id="KW-1133">Transmembrane helix</keyword>
<keyword evidence="1" id="KW-0812">Transmembrane</keyword>
<reference evidence="4" key="1">
    <citation type="journal article" date="2020" name="PLoS Negl. Trop. Dis.">
        <title>High-quality nuclear genome for Sarcoptes scabiei-A critical resource for a neglected parasite.</title>
        <authorList>
            <person name="Korhonen P.K."/>
            <person name="Gasser R.B."/>
            <person name="Ma G."/>
            <person name="Wang T."/>
            <person name="Stroehlein A.J."/>
            <person name="Young N.D."/>
            <person name="Ang C.S."/>
            <person name="Fernando D.D."/>
            <person name="Lu H.C."/>
            <person name="Taylor S."/>
            <person name="Reynolds S.L."/>
            <person name="Mofiz E."/>
            <person name="Najaraj S.H."/>
            <person name="Gowda H."/>
            <person name="Madugundu A."/>
            <person name="Renuse S."/>
            <person name="Holt D."/>
            <person name="Pandey A."/>
            <person name="Papenfuss A.T."/>
            <person name="Fischer K."/>
        </authorList>
    </citation>
    <scope>NUCLEOTIDE SEQUENCE [LARGE SCALE GENOMIC DNA]</scope>
</reference>
<gene>
    <name evidence="2" type="ORF">SSS_5864</name>
</gene>
<dbReference type="EnsemblMetazoa" id="SSS_5864s_mrna">
    <property type="protein sequence ID" value="KAF7492266.1"/>
    <property type="gene ID" value="SSS_5864"/>
</dbReference>
<sequence length="174" mass="20681">MSFFSDDIYVENSQTKLIQLECPFFPFEQVFWLINSSTFIDPTKFITSIETVNSSHLKFIIESIEENFYGDFECNGIRFRMKHGRILLQRYVPTSYVQIEWFKSAVEFDLSTKLLRKYITTIVKITLILYITLTLLAFFIAINLINASKSYAKFVYMRRYENDFKLDERSIQTS</sequence>
<dbReference type="EMBL" id="WVUK01000056">
    <property type="protein sequence ID" value="KAF7492266.1"/>
    <property type="molecule type" value="Genomic_DNA"/>
</dbReference>
<dbReference type="AlphaFoldDB" id="A0A834R8Z1"/>
<evidence type="ECO:0000313" key="4">
    <source>
        <dbReference type="Proteomes" id="UP000070412"/>
    </source>
</evidence>
<evidence type="ECO:0000256" key="1">
    <source>
        <dbReference type="SAM" id="Phobius"/>
    </source>
</evidence>
<keyword evidence="4" id="KW-1185">Reference proteome</keyword>